<dbReference type="GO" id="GO:0006355">
    <property type="term" value="P:regulation of DNA-templated transcription"/>
    <property type="evidence" value="ECO:0007669"/>
    <property type="project" value="TreeGrafter"/>
</dbReference>
<dbReference type="InterPro" id="IPR018359">
    <property type="entry name" value="Bromodomain_CS"/>
</dbReference>
<feature type="non-terminal residue" evidence="6">
    <location>
        <position position="374"/>
    </location>
</feature>
<dbReference type="InterPro" id="IPR038336">
    <property type="entry name" value="NET_sf"/>
</dbReference>
<feature type="region of interest" description="Disordered" evidence="4">
    <location>
        <begin position="8"/>
        <end position="46"/>
    </location>
</feature>
<feature type="region of interest" description="Disordered" evidence="4">
    <location>
        <begin position="164"/>
        <end position="183"/>
    </location>
</feature>
<evidence type="ECO:0000256" key="3">
    <source>
        <dbReference type="SAM" id="Coils"/>
    </source>
</evidence>
<evidence type="ECO:0000259" key="5">
    <source>
        <dbReference type="PROSITE" id="PS50014"/>
    </source>
</evidence>
<dbReference type="PROSITE" id="PS50014">
    <property type="entry name" value="BROMODOMAIN_2"/>
    <property type="match status" value="1"/>
</dbReference>
<dbReference type="Gene3D" id="1.20.1270.220">
    <property type="match status" value="1"/>
</dbReference>
<dbReference type="Proteomes" id="UP001177023">
    <property type="component" value="Unassembled WGS sequence"/>
</dbReference>
<dbReference type="PRINTS" id="PR00503">
    <property type="entry name" value="BROMODOMAIN"/>
</dbReference>
<dbReference type="PROSITE" id="PS00633">
    <property type="entry name" value="BROMODOMAIN_1"/>
    <property type="match status" value="1"/>
</dbReference>
<keyword evidence="1 2" id="KW-0103">Bromodomain</keyword>
<name>A0AA36FRG8_9BILA</name>
<reference evidence="6" key="1">
    <citation type="submission" date="2023-06" db="EMBL/GenBank/DDBJ databases">
        <authorList>
            <person name="Delattre M."/>
        </authorList>
    </citation>
    <scope>NUCLEOTIDE SEQUENCE</scope>
    <source>
        <strain evidence="6">AF72</strain>
    </source>
</reference>
<accession>A0AA36FRG8</accession>
<dbReference type="SMART" id="SM00297">
    <property type="entry name" value="BROMO"/>
    <property type="match status" value="1"/>
</dbReference>
<dbReference type="Gene3D" id="1.20.920.10">
    <property type="entry name" value="Bromodomain-like"/>
    <property type="match status" value="1"/>
</dbReference>
<proteinExistence type="predicted"/>
<feature type="domain" description="Bromo" evidence="5">
    <location>
        <begin position="72"/>
        <end position="144"/>
    </location>
</feature>
<evidence type="ECO:0000256" key="1">
    <source>
        <dbReference type="ARBA" id="ARBA00023117"/>
    </source>
</evidence>
<evidence type="ECO:0000256" key="2">
    <source>
        <dbReference type="PROSITE-ProRule" id="PRU00035"/>
    </source>
</evidence>
<gene>
    <name evidence="6" type="ORF">MSPICULIGERA_LOCUS3369</name>
</gene>
<dbReference type="GO" id="GO:0000785">
    <property type="term" value="C:chromatin"/>
    <property type="evidence" value="ECO:0007669"/>
    <property type="project" value="TreeGrafter"/>
</dbReference>
<evidence type="ECO:0000313" key="7">
    <source>
        <dbReference type="Proteomes" id="UP001177023"/>
    </source>
</evidence>
<dbReference type="Pfam" id="PF17035">
    <property type="entry name" value="BET"/>
    <property type="match status" value="1"/>
</dbReference>
<dbReference type="PANTHER" id="PTHR22880:SF225">
    <property type="entry name" value="BROMODOMAIN-CONTAINING PROTEIN BET-1-RELATED"/>
    <property type="match status" value="1"/>
</dbReference>
<dbReference type="SUPFAM" id="SSF47370">
    <property type="entry name" value="Bromodomain"/>
    <property type="match status" value="1"/>
</dbReference>
<dbReference type="InterPro" id="IPR050935">
    <property type="entry name" value="Bromo_chromatin_reader"/>
</dbReference>
<feature type="compositionally biased region" description="Low complexity" evidence="4">
    <location>
        <begin position="20"/>
        <end position="31"/>
    </location>
</feature>
<organism evidence="6 7">
    <name type="scientific">Mesorhabditis spiculigera</name>
    <dbReference type="NCBI Taxonomy" id="96644"/>
    <lineage>
        <taxon>Eukaryota</taxon>
        <taxon>Metazoa</taxon>
        <taxon>Ecdysozoa</taxon>
        <taxon>Nematoda</taxon>
        <taxon>Chromadorea</taxon>
        <taxon>Rhabditida</taxon>
        <taxon>Rhabditina</taxon>
        <taxon>Rhabditomorpha</taxon>
        <taxon>Rhabditoidea</taxon>
        <taxon>Rhabditidae</taxon>
        <taxon>Mesorhabditinae</taxon>
        <taxon>Mesorhabditis</taxon>
    </lineage>
</organism>
<feature type="region of interest" description="Disordered" evidence="4">
    <location>
        <begin position="327"/>
        <end position="374"/>
    </location>
</feature>
<sequence length="374" mass="42938">MSAVEAEIVSPMADEMNTPTATDASTSSTSVRHSRRKRKQPMIDYDNPRFKGPVPEDLLACGQLHKRIMAKDAEHFAFYFYYPVDVERLGLVDYYDIVTQPIDLSTIRKKLDYRQYVNADEFMADLQLMLDNCFKYNPPFDMVHQAGRQLEKFIKEQWAQIYSAKPPNNNNNKATSSGTSRAEAIDDYRKQMEVWEKRRKDWLQRSAALRRELMALAPGALVPKALEKKIEQLIAEDAEHPEPKKVKLKKQDKPRAAYRLGNKGPALTMEEQQELREAVPRLTPREMHHFAELVDALEGSNIAEKTREVALDTSSLKPSTVRELLRHVRSLASEKSRAPRQQSSPGWECPTSHMPDLSESSSEDDDSFDRLTER</sequence>
<keyword evidence="3" id="KW-0175">Coiled coil</keyword>
<protein>
    <recommendedName>
        <fullName evidence="5">Bromo domain-containing protein</fullName>
    </recommendedName>
</protein>
<keyword evidence="7" id="KW-1185">Reference proteome</keyword>
<evidence type="ECO:0000256" key="4">
    <source>
        <dbReference type="SAM" id="MobiDB-lite"/>
    </source>
</evidence>
<dbReference type="GO" id="GO:0005634">
    <property type="term" value="C:nucleus"/>
    <property type="evidence" value="ECO:0007669"/>
    <property type="project" value="TreeGrafter"/>
</dbReference>
<dbReference type="PANTHER" id="PTHR22880">
    <property type="entry name" value="FALZ-RELATED BROMODOMAIN-CONTAINING PROTEINS"/>
    <property type="match status" value="1"/>
</dbReference>
<feature type="coiled-coil region" evidence="3">
    <location>
        <begin position="185"/>
        <end position="212"/>
    </location>
</feature>
<comment type="caution">
    <text evidence="6">The sequence shown here is derived from an EMBL/GenBank/DDBJ whole genome shotgun (WGS) entry which is preliminary data.</text>
</comment>
<dbReference type="AlphaFoldDB" id="A0AA36FRG8"/>
<dbReference type="InterPro" id="IPR001487">
    <property type="entry name" value="Bromodomain"/>
</dbReference>
<dbReference type="GO" id="GO:0006338">
    <property type="term" value="P:chromatin remodeling"/>
    <property type="evidence" value="ECO:0007669"/>
    <property type="project" value="TreeGrafter"/>
</dbReference>
<dbReference type="Pfam" id="PF00439">
    <property type="entry name" value="Bromodomain"/>
    <property type="match status" value="1"/>
</dbReference>
<dbReference type="InterPro" id="IPR027353">
    <property type="entry name" value="NET_dom"/>
</dbReference>
<evidence type="ECO:0000313" key="6">
    <source>
        <dbReference type="EMBL" id="CAJ0564696.1"/>
    </source>
</evidence>
<dbReference type="InterPro" id="IPR036427">
    <property type="entry name" value="Bromodomain-like_sf"/>
</dbReference>
<dbReference type="EMBL" id="CATQJA010000901">
    <property type="protein sequence ID" value="CAJ0564696.1"/>
    <property type="molecule type" value="Genomic_DNA"/>
</dbReference>
<feature type="compositionally biased region" description="Low complexity" evidence="4">
    <location>
        <begin position="164"/>
        <end position="174"/>
    </location>
</feature>